<dbReference type="OrthoDB" id="625456at2"/>
<proteinExistence type="predicted"/>
<comment type="caution">
    <text evidence="1">The sequence shown here is derived from an EMBL/GenBank/DDBJ whole genome shotgun (WGS) entry which is preliminary data.</text>
</comment>
<accession>A0A4U1BS68</accession>
<dbReference type="Proteomes" id="UP000305675">
    <property type="component" value="Unassembled WGS sequence"/>
</dbReference>
<organism evidence="1 2">
    <name type="scientific">Ferrimonas aestuarii</name>
    <dbReference type="NCBI Taxonomy" id="2569539"/>
    <lineage>
        <taxon>Bacteria</taxon>
        <taxon>Pseudomonadati</taxon>
        <taxon>Pseudomonadota</taxon>
        <taxon>Gammaproteobacteria</taxon>
        <taxon>Alteromonadales</taxon>
        <taxon>Ferrimonadaceae</taxon>
        <taxon>Ferrimonas</taxon>
    </lineage>
</organism>
<dbReference type="AlphaFoldDB" id="A0A4U1BS68"/>
<name>A0A4U1BS68_9GAMM</name>
<dbReference type="Gene3D" id="2.40.160.10">
    <property type="entry name" value="Porin"/>
    <property type="match status" value="1"/>
</dbReference>
<dbReference type="EMBL" id="SWCJ01000004">
    <property type="protein sequence ID" value="TKB56309.1"/>
    <property type="molecule type" value="Genomic_DNA"/>
</dbReference>
<reference evidence="1 2" key="1">
    <citation type="submission" date="2019-04" db="EMBL/GenBank/DDBJ databases">
        <authorList>
            <person name="Hwang J.C."/>
        </authorList>
    </citation>
    <scope>NUCLEOTIDE SEQUENCE [LARGE SCALE GENOMIC DNA]</scope>
    <source>
        <strain evidence="1 2">IMCC35002</strain>
    </source>
</reference>
<dbReference type="InterPro" id="IPR023614">
    <property type="entry name" value="Porin_dom_sf"/>
</dbReference>
<evidence type="ECO:0000313" key="1">
    <source>
        <dbReference type="EMBL" id="TKB56309.1"/>
    </source>
</evidence>
<protein>
    <submittedName>
        <fullName evidence="1">Uncharacterized protein</fullName>
    </submittedName>
</protein>
<gene>
    <name evidence="1" type="ORF">FCL42_07465</name>
</gene>
<keyword evidence="2" id="KW-1185">Reference proteome</keyword>
<evidence type="ECO:0000313" key="2">
    <source>
        <dbReference type="Proteomes" id="UP000305675"/>
    </source>
</evidence>
<sequence>MSALSANVFAHDGDFDIGGSLKYNYAYKDFSDSSQSKGGDLDFNSFEIVVKGNWDDNWGSKAAYRFMNGHDYLKYGYVYYTGVEDWRFDAGIIGKPFGNRNYASHNWWYSLNYYLGFEDAFDLGGKATYQKDGWTSELAFFKNSAYKATDKRGFAADAYRGTINGTEYNNEEANTFNARQSYAFDAVGIDFELGASLEYGQLYNAKLDDNGTSTAYAVHLDANYQGLNIQLQMVDYDYDQATDGSNDTNRYGVKMLNSAYEVASKGQIYTANIAKKFSRSWGSFNIYNDYSIVTPDTADTTQDDSIVNTTGVSIKVNKFKFYIDHYYAKNSVWLGDAGLGLDDADDSWNSRVNINIAYFF</sequence>
<dbReference type="SUPFAM" id="SSF56935">
    <property type="entry name" value="Porins"/>
    <property type="match status" value="1"/>
</dbReference>